<dbReference type="PROSITE" id="PS50092">
    <property type="entry name" value="TSP1"/>
    <property type="match status" value="1"/>
</dbReference>
<dbReference type="Proteomes" id="UP001209570">
    <property type="component" value="Unassembled WGS sequence"/>
</dbReference>
<dbReference type="PANTHER" id="PTHR21184:SF6">
    <property type="entry name" value="CONSERVED PLASMA MEMBRANE PROTEIN"/>
    <property type="match status" value="1"/>
</dbReference>
<comment type="caution">
    <text evidence="3">The sequence shown here is derived from an EMBL/GenBank/DDBJ whole genome shotgun (WGS) entry which is preliminary data.</text>
</comment>
<feature type="domain" description="Menorin-like" evidence="2">
    <location>
        <begin position="378"/>
        <end position="627"/>
    </location>
</feature>
<dbReference type="GO" id="GO:0005615">
    <property type="term" value="C:extracellular space"/>
    <property type="evidence" value="ECO:0007669"/>
    <property type="project" value="TreeGrafter"/>
</dbReference>
<keyword evidence="4" id="KW-1185">Reference proteome</keyword>
<dbReference type="AlphaFoldDB" id="A0AAD5MA70"/>
<evidence type="ECO:0000313" key="3">
    <source>
        <dbReference type="EMBL" id="KAJ0407650.1"/>
    </source>
</evidence>
<accession>A0AAD5MA70</accession>
<dbReference type="InterPro" id="IPR036383">
    <property type="entry name" value="TSP1_rpt_sf"/>
</dbReference>
<dbReference type="Pfam" id="PF10223">
    <property type="entry name" value="Menorin_N"/>
    <property type="match status" value="1"/>
</dbReference>
<dbReference type="PANTHER" id="PTHR21184">
    <property type="entry name" value="MENORIN (DENDRITIC BRANCHING PROTEIN)"/>
    <property type="match status" value="1"/>
</dbReference>
<dbReference type="EMBL" id="JAKCXM010000019">
    <property type="protein sequence ID" value="KAJ0407650.1"/>
    <property type="molecule type" value="Genomic_DNA"/>
</dbReference>
<dbReference type="InterPro" id="IPR019356">
    <property type="entry name" value="Menorin_dom"/>
</dbReference>
<reference evidence="3" key="1">
    <citation type="submission" date="2021-12" db="EMBL/GenBank/DDBJ databases">
        <title>Prjna785345.</title>
        <authorList>
            <person name="Rujirawat T."/>
            <person name="Krajaejun T."/>
        </authorList>
    </citation>
    <scope>NUCLEOTIDE SEQUENCE</scope>
    <source>
        <strain evidence="3">Pi057C3</strain>
    </source>
</reference>
<gene>
    <name evidence="3" type="ORF">P43SY_010191</name>
</gene>
<evidence type="ECO:0000256" key="1">
    <source>
        <dbReference type="ARBA" id="ARBA00044953"/>
    </source>
</evidence>
<proteinExistence type="inferred from homology"/>
<protein>
    <recommendedName>
        <fullName evidence="2">Menorin-like domain-containing protein</fullName>
    </recommendedName>
</protein>
<comment type="similarity">
    <text evidence="1">Belongs to the menorin family.</text>
</comment>
<name>A0AAD5MA70_PYTIN</name>
<organism evidence="3 4">
    <name type="scientific">Pythium insidiosum</name>
    <name type="common">Pythiosis disease agent</name>
    <dbReference type="NCBI Taxonomy" id="114742"/>
    <lineage>
        <taxon>Eukaryota</taxon>
        <taxon>Sar</taxon>
        <taxon>Stramenopiles</taxon>
        <taxon>Oomycota</taxon>
        <taxon>Peronosporomycetes</taxon>
        <taxon>Pythiales</taxon>
        <taxon>Pythiaceae</taxon>
        <taxon>Pythium</taxon>
    </lineage>
</organism>
<dbReference type="SUPFAM" id="SSF82895">
    <property type="entry name" value="TSP-1 type 1 repeat"/>
    <property type="match status" value="2"/>
</dbReference>
<evidence type="ECO:0000259" key="2">
    <source>
        <dbReference type="Pfam" id="PF10223"/>
    </source>
</evidence>
<dbReference type="InterPro" id="IPR000884">
    <property type="entry name" value="TSP1_rpt"/>
</dbReference>
<dbReference type="SMART" id="SM00209">
    <property type="entry name" value="TSP1"/>
    <property type="match status" value="3"/>
</dbReference>
<dbReference type="Pfam" id="PF00090">
    <property type="entry name" value="TSP_1"/>
    <property type="match status" value="1"/>
</dbReference>
<dbReference type="Gene3D" id="2.20.100.10">
    <property type="entry name" value="Thrombospondin type-1 (TSP1) repeat"/>
    <property type="match status" value="3"/>
</dbReference>
<sequence>MSLCANYHVDVTYIDVNISDNEDYYLYANNTSTNTSQHSTHDTSPRLVVSVGIVTYLYANNTSTNTSQHSTHDTLPRLVASVGIVTYLYANNTSTNTSQHSTHDTLPRLIVSVGIVTYLYANNTSTNTSQHSTHGTSLKLVTSVNIATHDSSSANFCADLVVTGTSVNGSSGDVAIANTTAFVYFSKHPCAPLVEWRVCDPINCVTAAWGDWMSCDMSRGVKSRSRNVITPARFGGQPCGPLIESEQCDPIDCVVGPWKRWSACDPRIGKKVRTRDVLTPPRFGGAACPPVLDYTECDPVNCTVGPWGEWTACNYETCRRQAFRFITQPALYGGLPCPTLRKHERCPAFQAILCSTRLFVPFSTKASAMLPKSPLDYRWAHAVNSPPLLAAVKRQIQRASTGDFRGDAVNAVEADIIWSEQQQAPVMGHPPQTDSELTLASFLAEMQASTMLFPAPASGDDPPPLIVKLDFKSAQAFNAGYDLVRSFISQYPFARGVFVNADICVGPANTQLVNFDAKDFLRRASALGSIDGSNDHKVVLSVGWTTSNATDEEIHRPYTDAMVDEMLELLKPYEQHHVTFPLRATSCRLSWDVIRRLLVGHPTFGFTLWWAKTQMSDEELEWLYHTLEETHGTFASRTFYDVLGFEEFLSRRQATKA</sequence>
<evidence type="ECO:0000313" key="4">
    <source>
        <dbReference type="Proteomes" id="UP001209570"/>
    </source>
</evidence>